<dbReference type="EMBL" id="CAQQ02168607">
    <property type="status" value="NOT_ANNOTATED_CDS"/>
    <property type="molecule type" value="Genomic_DNA"/>
</dbReference>
<dbReference type="HOGENOM" id="CLU_2624833_0_0_1"/>
<reference evidence="2" key="1">
    <citation type="submission" date="2013-02" db="EMBL/GenBank/DDBJ databases">
        <authorList>
            <person name="Hughes D."/>
        </authorList>
    </citation>
    <scope>NUCLEOTIDE SEQUENCE</scope>
    <source>
        <strain>Durham</strain>
        <strain evidence="2">NC isolate 2 -- Noor lab</strain>
    </source>
</reference>
<proteinExistence type="predicted"/>
<dbReference type="Proteomes" id="UP000015102">
    <property type="component" value="Unassembled WGS sequence"/>
</dbReference>
<name>T1GNL0_MEGSC</name>
<protein>
    <submittedName>
        <fullName evidence="1">Uncharacterized protein</fullName>
    </submittedName>
</protein>
<accession>T1GNL0</accession>
<dbReference type="EMBL" id="CAQQ02168609">
    <property type="status" value="NOT_ANNOTATED_CDS"/>
    <property type="molecule type" value="Genomic_DNA"/>
</dbReference>
<dbReference type="EMBL" id="CAQQ02168608">
    <property type="status" value="NOT_ANNOTATED_CDS"/>
    <property type="molecule type" value="Genomic_DNA"/>
</dbReference>
<organism evidence="1 2">
    <name type="scientific">Megaselia scalaris</name>
    <name type="common">Humpbacked fly</name>
    <name type="synonym">Phora scalaris</name>
    <dbReference type="NCBI Taxonomy" id="36166"/>
    <lineage>
        <taxon>Eukaryota</taxon>
        <taxon>Metazoa</taxon>
        <taxon>Ecdysozoa</taxon>
        <taxon>Arthropoda</taxon>
        <taxon>Hexapoda</taxon>
        <taxon>Insecta</taxon>
        <taxon>Pterygota</taxon>
        <taxon>Neoptera</taxon>
        <taxon>Endopterygota</taxon>
        <taxon>Diptera</taxon>
        <taxon>Brachycera</taxon>
        <taxon>Muscomorpha</taxon>
        <taxon>Platypezoidea</taxon>
        <taxon>Phoridae</taxon>
        <taxon>Megaseliini</taxon>
        <taxon>Megaselia</taxon>
    </lineage>
</organism>
<dbReference type="EMBL" id="CAQQ02168606">
    <property type="status" value="NOT_ANNOTATED_CDS"/>
    <property type="molecule type" value="Genomic_DNA"/>
</dbReference>
<evidence type="ECO:0000313" key="1">
    <source>
        <dbReference type="EnsemblMetazoa" id="MESCA005167-PA"/>
    </source>
</evidence>
<dbReference type="EnsemblMetazoa" id="MESCA005167-RA">
    <property type="protein sequence ID" value="MESCA005167-PA"/>
    <property type="gene ID" value="MESCA005167"/>
</dbReference>
<keyword evidence="2" id="KW-1185">Reference proteome</keyword>
<evidence type="ECO:0000313" key="2">
    <source>
        <dbReference type="Proteomes" id="UP000015102"/>
    </source>
</evidence>
<dbReference type="AlphaFoldDB" id="T1GNL0"/>
<sequence>MKCTASVGFLFPLNLKLHLRTTSINSASSDFLRQQESCRQDFPRLEEVVLGLKGFGVWRGPYSFHGMFSSFHNWAVDE</sequence>
<reference evidence="1" key="2">
    <citation type="submission" date="2015-06" db="UniProtKB">
        <authorList>
            <consortium name="EnsemblMetazoa"/>
        </authorList>
    </citation>
    <scope>IDENTIFICATION</scope>
</reference>